<dbReference type="Gene3D" id="2.40.50.1020">
    <property type="entry name" value="LytTr DNA-binding domain"/>
    <property type="match status" value="1"/>
</dbReference>
<evidence type="ECO:0000313" key="4">
    <source>
        <dbReference type="Proteomes" id="UP000658258"/>
    </source>
</evidence>
<feature type="transmembrane region" description="Helical" evidence="1">
    <location>
        <begin position="120"/>
        <end position="143"/>
    </location>
</feature>
<keyword evidence="1" id="KW-0472">Membrane</keyword>
<feature type="domain" description="HTH LytTR-type" evidence="2">
    <location>
        <begin position="205"/>
        <end position="275"/>
    </location>
</feature>
<dbReference type="InterPro" id="IPR046947">
    <property type="entry name" value="LytR-like"/>
</dbReference>
<reference evidence="4" key="1">
    <citation type="journal article" date="2019" name="Int. J. Syst. Evol. Microbiol.">
        <title>The Global Catalogue of Microorganisms (GCM) 10K type strain sequencing project: providing services to taxonomists for standard genome sequencing and annotation.</title>
        <authorList>
            <consortium name="The Broad Institute Genomics Platform"/>
            <consortium name="The Broad Institute Genome Sequencing Center for Infectious Disease"/>
            <person name="Wu L."/>
            <person name="Ma J."/>
        </authorList>
    </citation>
    <scope>NUCLEOTIDE SEQUENCE [LARGE SCALE GENOMIC DNA]</scope>
    <source>
        <strain evidence="4">CGMCC 1.15111</strain>
    </source>
</reference>
<evidence type="ECO:0000313" key="3">
    <source>
        <dbReference type="EMBL" id="GHE75293.1"/>
    </source>
</evidence>
<comment type="caution">
    <text evidence="3">The sequence shown here is derived from an EMBL/GenBank/DDBJ whole genome shotgun (WGS) entry which is preliminary data.</text>
</comment>
<dbReference type="PROSITE" id="PS50930">
    <property type="entry name" value="HTH_LYTTR"/>
    <property type="match status" value="1"/>
</dbReference>
<feature type="transmembrane region" description="Helical" evidence="1">
    <location>
        <begin position="16"/>
        <end position="38"/>
    </location>
</feature>
<keyword evidence="4" id="KW-1185">Reference proteome</keyword>
<evidence type="ECO:0000259" key="2">
    <source>
        <dbReference type="PROSITE" id="PS50930"/>
    </source>
</evidence>
<dbReference type="RefSeq" id="WP_189631629.1">
    <property type="nucleotide sequence ID" value="NZ_BNAG01000006.1"/>
</dbReference>
<sequence length="280" mass="32478">MKKVNLDFFLSKPYRLAVCIATPLFLYIFLVAFLPFGIHNYNPRFTYTAHFLVEMAKFGTSTFFLCVLMEFWVKRHCIKRVSTAAVVYWYLALLLVLGLSNFVLYNLIGGWHDWKFISGLRFVLQISSVLIFPLAGVLGYFRFRNLKSDYEQMLTNREEGPKEEFISVKGSGNNESVAVRLVDLLCLKAHDNYVELSFLEQNEVKKKLVRGTLTNIFRQISHPEVVRCHRSYVVNLHNVHSVVGHSSIELRLVCVSHPIPVSRSYREVVLQAIRRFKIVH</sequence>
<organism evidence="3 4">
    <name type="scientific">Roseivirga thermotolerans</name>
    <dbReference type="NCBI Taxonomy" id="1758176"/>
    <lineage>
        <taxon>Bacteria</taxon>
        <taxon>Pseudomonadati</taxon>
        <taxon>Bacteroidota</taxon>
        <taxon>Cytophagia</taxon>
        <taxon>Cytophagales</taxon>
        <taxon>Roseivirgaceae</taxon>
        <taxon>Roseivirga</taxon>
    </lineage>
</organism>
<keyword evidence="1" id="KW-0812">Transmembrane</keyword>
<evidence type="ECO:0000256" key="1">
    <source>
        <dbReference type="SAM" id="Phobius"/>
    </source>
</evidence>
<gene>
    <name evidence="3" type="ORF">GCM10011340_35160</name>
</gene>
<dbReference type="EMBL" id="BNAG01000006">
    <property type="protein sequence ID" value="GHE75293.1"/>
    <property type="molecule type" value="Genomic_DNA"/>
</dbReference>
<dbReference type="Proteomes" id="UP000658258">
    <property type="component" value="Unassembled WGS sequence"/>
</dbReference>
<feature type="transmembrane region" description="Helical" evidence="1">
    <location>
        <begin position="85"/>
        <end position="108"/>
    </location>
</feature>
<accession>A0ABQ3ICU6</accession>
<dbReference type="SMART" id="SM00850">
    <property type="entry name" value="LytTR"/>
    <property type="match status" value="1"/>
</dbReference>
<dbReference type="Pfam" id="PF04397">
    <property type="entry name" value="LytTR"/>
    <property type="match status" value="1"/>
</dbReference>
<dbReference type="PANTHER" id="PTHR37299:SF1">
    <property type="entry name" value="STAGE 0 SPORULATION PROTEIN A HOMOLOG"/>
    <property type="match status" value="1"/>
</dbReference>
<name>A0ABQ3ICU6_9BACT</name>
<proteinExistence type="predicted"/>
<feature type="transmembrane region" description="Helical" evidence="1">
    <location>
        <begin position="50"/>
        <end position="73"/>
    </location>
</feature>
<dbReference type="PANTHER" id="PTHR37299">
    <property type="entry name" value="TRANSCRIPTIONAL REGULATOR-RELATED"/>
    <property type="match status" value="1"/>
</dbReference>
<protein>
    <recommendedName>
        <fullName evidence="2">HTH LytTR-type domain-containing protein</fullName>
    </recommendedName>
</protein>
<keyword evidence="1" id="KW-1133">Transmembrane helix</keyword>
<dbReference type="InterPro" id="IPR007492">
    <property type="entry name" value="LytTR_DNA-bd_dom"/>
</dbReference>